<sequence length="216" mass="22854">MKLATDLRYSAPKHCLCPNGKANEESSAAPIDNLLGRQGGAIELDQSPSFGAVTEATSNSLPTELGKPAHANSPCIINDSARLRVVLRDPKPKCSVQDQSSSAAYAANAPVANVIADNAAFCNEFHNCPAKEESISSGSVQPPEAGSNCTSLEKTHTGGKGISPLILEEVGMKRMGEATQPAENRMPPSKVKALKSILKKSKGPKRSDKQLHRRTL</sequence>
<organism evidence="2 3">
    <name type="scientific">Nepenthes gracilis</name>
    <name type="common">Slender pitcher plant</name>
    <dbReference type="NCBI Taxonomy" id="150966"/>
    <lineage>
        <taxon>Eukaryota</taxon>
        <taxon>Viridiplantae</taxon>
        <taxon>Streptophyta</taxon>
        <taxon>Embryophyta</taxon>
        <taxon>Tracheophyta</taxon>
        <taxon>Spermatophyta</taxon>
        <taxon>Magnoliopsida</taxon>
        <taxon>eudicotyledons</taxon>
        <taxon>Gunneridae</taxon>
        <taxon>Pentapetalae</taxon>
        <taxon>Caryophyllales</taxon>
        <taxon>Nepenthaceae</taxon>
        <taxon>Nepenthes</taxon>
    </lineage>
</organism>
<comment type="caution">
    <text evidence="2">The sequence shown here is derived from an EMBL/GenBank/DDBJ whole genome shotgun (WGS) entry which is preliminary data.</text>
</comment>
<dbReference type="Proteomes" id="UP001279734">
    <property type="component" value="Unassembled WGS sequence"/>
</dbReference>
<accession>A0AAD3XYZ5</accession>
<feature type="region of interest" description="Disordered" evidence="1">
    <location>
        <begin position="176"/>
        <end position="216"/>
    </location>
</feature>
<dbReference type="EMBL" id="BSYO01000025">
    <property type="protein sequence ID" value="GMH22977.1"/>
    <property type="molecule type" value="Genomic_DNA"/>
</dbReference>
<gene>
    <name evidence="2" type="ORF">Nepgr_024820</name>
</gene>
<name>A0AAD3XYZ5_NEPGR</name>
<proteinExistence type="predicted"/>
<evidence type="ECO:0000313" key="3">
    <source>
        <dbReference type="Proteomes" id="UP001279734"/>
    </source>
</evidence>
<dbReference type="AlphaFoldDB" id="A0AAD3XYZ5"/>
<reference evidence="2" key="1">
    <citation type="submission" date="2023-05" db="EMBL/GenBank/DDBJ databases">
        <title>Nepenthes gracilis genome sequencing.</title>
        <authorList>
            <person name="Fukushima K."/>
        </authorList>
    </citation>
    <scope>NUCLEOTIDE SEQUENCE</scope>
    <source>
        <strain evidence="2">SING2019-196</strain>
    </source>
</reference>
<keyword evidence="3" id="KW-1185">Reference proteome</keyword>
<feature type="region of interest" description="Disordered" evidence="1">
    <location>
        <begin position="134"/>
        <end position="161"/>
    </location>
</feature>
<evidence type="ECO:0000313" key="2">
    <source>
        <dbReference type="EMBL" id="GMH22977.1"/>
    </source>
</evidence>
<evidence type="ECO:0000256" key="1">
    <source>
        <dbReference type="SAM" id="MobiDB-lite"/>
    </source>
</evidence>
<protein>
    <submittedName>
        <fullName evidence="2">Uncharacterized protein</fullName>
    </submittedName>
</protein>